<dbReference type="Gene3D" id="1.10.510.10">
    <property type="entry name" value="Transferase(Phosphotransferase) domain 1"/>
    <property type="match status" value="1"/>
</dbReference>
<evidence type="ECO:0000256" key="1">
    <source>
        <dbReference type="SAM" id="MobiDB-lite"/>
    </source>
</evidence>
<keyword evidence="5" id="KW-1185">Reference proteome</keyword>
<feature type="compositionally biased region" description="Low complexity" evidence="1">
    <location>
        <begin position="182"/>
        <end position="201"/>
    </location>
</feature>
<dbReference type="InterPro" id="IPR011009">
    <property type="entry name" value="Kinase-like_dom_sf"/>
</dbReference>
<name>A0ABQ9X8V5_9EUKA</name>
<comment type="caution">
    <text evidence="4">The sequence shown here is derived from an EMBL/GenBank/DDBJ whole genome shotgun (WGS) entry which is preliminary data.</text>
</comment>
<sequence>MCASITSSSVHITNSGFLWTRLHSLFVLQGASHSPQTSSSITLVGCTLDNSEQRLAPIVEDIRGGGGSESFDLDIVGTRIANTKVIGADGIGVAQPSQSGISSNFEGICTTFSELSFSNVSSLPGTVRPVSPLFSQRMVGCGIWGSNNHLSGSTLRDMNGGGGFVCSNSSFNWCLTTSSERPSLSPHTPTLSSSLAPTNTPDSPAEEGDSEDDPFTGTVYDGVTRLRYTDMAVTFTRCWFFNMVLNTDSSSTPEGGSALLYQGVLDVNLTLCKFENCTLCSKTSKQPIFAGCVGIRPLHQSTSNPTATVDSCSFQNWYPTSTTSQTHNGGAIGTNNSAHHLHIVDSNFTLTGDPTKTKNGGSISHLPHSGGGLRITNCRLIADEKTTGSTVNFVPTVKTTCYFEISDTDFKGIKSTIILKQINPSRQLAFVRTKFSGSLGWSSIFSPVDPIMILDCVMDQTYHSFVTRVSANILISGTTFTGTYDRYSQIYIEQPSRHLFLHQCIFSECSQNGRALVNTKSISSLTIDSCTFTDCGASNSEEFFSLVDTPFFAHSCTFNNLIGSRSSILFFDGGNSFFMDNCRFLLQQAYYNDFVLTGDGILLLNESSVVGCTANRTITANSISSKVACPFFKEVTSEPETNKMRVGTWPAEEGFSDHSSLSAALATLSDESLLPNIVFLSEGPHFEASLLEIKHDVEIVGTGSNTTNFHCTELSTAGFKPKSGGKLTLRSMKLIPSTLSTTLAVMDEDVSLLFTRTFIDGVSGQTVSLILLTSGTTQISHSSFTDILSSDVLITVSGSASLILKNTYFVTITRTSPKPSPVEATQCASCVEGKTSGEVTIVFSRFGVCTTNGRAGVIDLEGAGDSSSVEMEWNKFDQNLAGIDVDSSLKGDDVVLNNFAESQLTLNLATQQSFPSAHTFLINSIHPIIPPPGILWMISDGIDIPLNWADSNTMPSIFTDQITLQYLLSDRLRNNAHTLIKTDFDYNETMTPFTMENSSVQVRFVQAFNSILTVEQTDQVFCGLINSSLNFTLVTLSFNILENSAFVLDPLSSLFLQQVTLTMKVTSPLIAPFIDSEGLTLDLTSITLPATLTLDDVPFVQTKRSQRDGVFVWLSTNPPISALKSLTTSPFINVEGMANATIKTISIKPSSVTHMQVSIVNAVNCDFTLEVTEISNLKSSSDGCVLHADNCTITISAKSSSTYKTLSARNGGVFFCVDSTFETSSNCIFTGCSASNGGVLFAKDSQVCLIGKFTSCSAAEDGGAAHLCSSNLVLRTASFVSNVAKRGGALFVELKGDNHVKPLYTSYESTFTNNTAADVVDGVDGGKGGAVYVKGETTADRPLFFSVDHFEGNKARFGNDVFVEESVLGSDGPTRLSNCGGESYSAFPHLEIENHNTTQAQLDQISDFIPFPTLKVRNDGTLTESCKWSTQRCKTLHFALQYLRTSYPNGTLYHRDLLQESLTMTTDPLVLTDQDVLLYAINTYYSDNYTVTLVSAYDSSDAVIFTIEDRSRLVMNGVKLHLKPKHGAVKITSKEGKLDVFNYSIISTAATTSAISPISSVGISLILSLVTFSPPAKTSPSVYDVPLVSFTPQPSEDDEHGLPSFEMTNSIFTNLTFKDTTIIEVETTGDVTFTTLKLTNVISDQQTGKYLTLKGRSFKTQLKPEQWDEDLQTKQHLTSLWGEDISMDESEKWRRGSLVYWLVSPSSEVVIGEDDDAVDHPNCGSSTFKCTTLDSAFTSAGKNAINTISFSVSTTLSTSLSVDSSITLKSSSEERRTITLNDTSSMTINTPLKTLSLTSLIFTVAATCSSATLFVVENGEMKFSSCLIGSSDRLSPLVVPAKTTKLIDVKSDGTLTLIDTLIQHITFTHATLGTALHLHSDSTLSFTGTTKMREITSSGKGSHLVISSSTGLDSTSISSLASQIEPLGPSTPNGARFSPSEIDEFVVIDSNGEVEELIYHWHPYDSKTLFVDRTGGIHSKCGLSVLPCSSISKNADKVGVGEAIVVSSDITEKVGFTSSQELSVKSSDNTNKVLTVANTASFTTQTSPLSFTSISFIPLPKSSNQNTDTNTRTGSLFIVESGSLSLTSCSVSSFSLSSSPLITLTSGTLILQSCSVSSITRSSGNGTVLSTEMSTGKRLLLDEIEFSSMSSSKDSPILALSFPPFDESNPDPLFAFTLTNLSFNSMTGMESEPPCFISLVGHDLASWIEVGDDRFADSYTKDSGLDHYSSFDETLELPASLLFYLLPSSGPVGVSDSGYNVSKCGSNSVWCRTITLSLTRLSDQHTDEIVVMTRASLSSSISLPNGVRLSGNDSVNLSTLQVFDEGSFVTIGTNTASISILVLSLPSTQTAEAVIVHSSTKLTLSNLELSSTSESSARFLKVTAGKAEMSEIEIRSSMASNSILFWILGGTVTASQFHVECGIAPNGTIVHIEGGSLSLTGMTATSSKPIEGRLVSLTNAVLNVTDLKLTKQTFTNALLEMSSFGESTISDMNISECSGWTMLTVRDGDSLTIRNSVFSSLTAPTRLNFGENSDLCVWERSLIEIEGTPTSLSNAVLMHIPQGAISISDAPLSLSGCTFSSNSPSNLEWPSLRRNVKYTNGTVNVNTIHAGDGHSSPHLWMWTSECSVMKDDEIEHSPLFIPTLSNKSSSTLDNKQKFYSVSIVGTMMIPCGLSLEVFEAGFESKSNSGKPLPFEISSLSPSKWTETELLFVLPQSSLLTLDKNLDHRCRLVFGDGQTTDSFSLIGNGKGNMSQGGVITSIVIPIVAVILVALLLIIIVIVLCRRRKMKKNASEKDNQELDTTDAVDVMKDEDDAPNSTLEPIIGTSTGRVHEHSLLMISQAKEQDRLIHGPDGTPVVPLHFGDTQHVEAVRCDEKEGVVQVDPRNTLYHRLHVEKKVDFDKKRMGVQITQGLERMLTTSPFSEVFSRLSPHWIILDQSNNVFLRIEDLPNQLSHAKQTTTSQSKNGEDRRWNAPEQDTEEGNEANMKPIDRTKVSVFRLGLVLWELETELVPFGELDAVNASRQMKAGVMPLIHNWADESFADLVRECLSLAPDERPTLGDVKSRLESLNSNAPVADQPRRNNGEAAASKLLSN</sequence>
<feature type="domain" description="Protein kinase" evidence="3">
    <location>
        <begin position="2739"/>
        <end position="3070"/>
    </location>
</feature>
<feature type="region of interest" description="Disordered" evidence="1">
    <location>
        <begin position="3067"/>
        <end position="3095"/>
    </location>
</feature>
<keyword evidence="2" id="KW-0472">Membrane</keyword>
<feature type="compositionally biased region" description="Polar residues" evidence="1">
    <location>
        <begin position="2954"/>
        <end position="2965"/>
    </location>
</feature>
<evidence type="ECO:0000313" key="5">
    <source>
        <dbReference type="Proteomes" id="UP001281761"/>
    </source>
</evidence>
<organism evidence="4 5">
    <name type="scientific">Blattamonas nauphoetae</name>
    <dbReference type="NCBI Taxonomy" id="2049346"/>
    <lineage>
        <taxon>Eukaryota</taxon>
        <taxon>Metamonada</taxon>
        <taxon>Preaxostyla</taxon>
        <taxon>Oxymonadida</taxon>
        <taxon>Blattamonas</taxon>
    </lineage>
</organism>
<protein>
    <recommendedName>
        <fullName evidence="3">Protein kinase domain-containing protein</fullName>
    </recommendedName>
</protein>
<dbReference type="SUPFAM" id="SSF56112">
    <property type="entry name" value="Protein kinase-like (PK-like)"/>
    <property type="match status" value="1"/>
</dbReference>
<evidence type="ECO:0000256" key="2">
    <source>
        <dbReference type="SAM" id="Phobius"/>
    </source>
</evidence>
<dbReference type="SUPFAM" id="SSF51126">
    <property type="entry name" value="Pectin lyase-like"/>
    <property type="match status" value="2"/>
</dbReference>
<dbReference type="Proteomes" id="UP001281761">
    <property type="component" value="Unassembled WGS sequence"/>
</dbReference>
<dbReference type="InterPro" id="IPR011050">
    <property type="entry name" value="Pectin_lyase_fold/virulence"/>
</dbReference>
<dbReference type="EMBL" id="JARBJD010000183">
    <property type="protein sequence ID" value="KAK2948124.1"/>
    <property type="molecule type" value="Genomic_DNA"/>
</dbReference>
<feature type="transmembrane region" description="Helical" evidence="2">
    <location>
        <begin position="2761"/>
        <end position="2783"/>
    </location>
</feature>
<dbReference type="InterPro" id="IPR000719">
    <property type="entry name" value="Prot_kinase_dom"/>
</dbReference>
<feature type="region of interest" description="Disordered" evidence="1">
    <location>
        <begin position="182"/>
        <end position="216"/>
    </location>
</feature>
<gene>
    <name evidence="4" type="ORF">BLNAU_16924</name>
</gene>
<feature type="region of interest" description="Disordered" evidence="1">
    <location>
        <begin position="2954"/>
        <end position="2986"/>
    </location>
</feature>
<feature type="compositionally biased region" description="Acidic residues" evidence="1">
    <location>
        <begin position="204"/>
        <end position="214"/>
    </location>
</feature>
<keyword evidence="2" id="KW-0812">Transmembrane</keyword>
<accession>A0ABQ9X8V5</accession>
<evidence type="ECO:0000259" key="3">
    <source>
        <dbReference type="PROSITE" id="PS50011"/>
    </source>
</evidence>
<dbReference type="PROSITE" id="PS50011">
    <property type="entry name" value="PROTEIN_KINASE_DOM"/>
    <property type="match status" value="1"/>
</dbReference>
<proteinExistence type="predicted"/>
<keyword evidence="2" id="KW-1133">Transmembrane helix</keyword>
<reference evidence="4 5" key="1">
    <citation type="journal article" date="2022" name="bioRxiv">
        <title>Genomics of Preaxostyla Flagellates Illuminates Evolutionary Transitions and the Path Towards Mitochondrial Loss.</title>
        <authorList>
            <person name="Novak L.V.F."/>
            <person name="Treitli S.C."/>
            <person name="Pyrih J."/>
            <person name="Halakuc P."/>
            <person name="Pipaliya S.V."/>
            <person name="Vacek V."/>
            <person name="Brzon O."/>
            <person name="Soukal P."/>
            <person name="Eme L."/>
            <person name="Dacks J.B."/>
            <person name="Karnkowska A."/>
            <person name="Elias M."/>
            <person name="Hampl V."/>
        </authorList>
    </citation>
    <scope>NUCLEOTIDE SEQUENCE [LARGE SCALE GENOMIC DNA]</scope>
    <source>
        <strain evidence="4">NAU3</strain>
        <tissue evidence="4">Gut</tissue>
    </source>
</reference>
<evidence type="ECO:0000313" key="4">
    <source>
        <dbReference type="EMBL" id="KAK2948124.1"/>
    </source>
</evidence>